<feature type="region of interest" description="Disordered" evidence="1">
    <location>
        <begin position="1"/>
        <end position="71"/>
    </location>
</feature>
<evidence type="ECO:0000256" key="1">
    <source>
        <dbReference type="SAM" id="MobiDB-lite"/>
    </source>
</evidence>
<gene>
    <name evidence="2" type="ORF">CspeluHIS016_0800820</name>
</gene>
<protein>
    <submittedName>
        <fullName evidence="2">Uncharacterized protein</fullName>
    </submittedName>
</protein>
<feature type="compositionally biased region" description="Basic and acidic residues" evidence="1">
    <location>
        <begin position="46"/>
        <end position="55"/>
    </location>
</feature>
<keyword evidence="3" id="KW-1185">Reference proteome</keyword>
<feature type="compositionally biased region" description="Low complexity" evidence="1">
    <location>
        <begin position="7"/>
        <end position="16"/>
    </location>
</feature>
<proteinExistence type="predicted"/>
<dbReference type="EMBL" id="BTCM01000008">
    <property type="protein sequence ID" value="GMK59476.1"/>
    <property type="molecule type" value="Genomic_DNA"/>
</dbReference>
<reference evidence="2" key="2">
    <citation type="submission" date="2023-06" db="EMBL/GenBank/DDBJ databases">
        <authorList>
            <person name="Kobayashi Y."/>
            <person name="Kayamori A."/>
            <person name="Aoki K."/>
            <person name="Shiwa Y."/>
            <person name="Fujita N."/>
            <person name="Sugita T."/>
            <person name="Iwasaki W."/>
            <person name="Tanaka N."/>
            <person name="Takashima M."/>
        </authorList>
    </citation>
    <scope>NUCLEOTIDE SEQUENCE</scope>
    <source>
        <strain evidence="2">HIS016</strain>
    </source>
</reference>
<feature type="region of interest" description="Disordered" evidence="1">
    <location>
        <begin position="533"/>
        <end position="643"/>
    </location>
</feature>
<organism evidence="2 3">
    <name type="scientific">Cutaneotrichosporon spelunceum</name>
    <dbReference type="NCBI Taxonomy" id="1672016"/>
    <lineage>
        <taxon>Eukaryota</taxon>
        <taxon>Fungi</taxon>
        <taxon>Dikarya</taxon>
        <taxon>Basidiomycota</taxon>
        <taxon>Agaricomycotina</taxon>
        <taxon>Tremellomycetes</taxon>
        <taxon>Trichosporonales</taxon>
        <taxon>Trichosporonaceae</taxon>
        <taxon>Cutaneotrichosporon</taxon>
    </lineage>
</organism>
<feature type="compositionally biased region" description="Low complexity" evidence="1">
    <location>
        <begin position="602"/>
        <end position="643"/>
    </location>
</feature>
<feature type="compositionally biased region" description="Polar residues" evidence="1">
    <location>
        <begin position="35"/>
        <end position="45"/>
    </location>
</feature>
<reference evidence="2" key="1">
    <citation type="journal article" date="2023" name="BMC Genomics">
        <title>Chromosome-level genome assemblies of Cutaneotrichosporon spp. (Trichosporonales, Basidiomycota) reveal imbalanced evolution between nucleotide sequences and chromosome synteny.</title>
        <authorList>
            <person name="Kobayashi Y."/>
            <person name="Kayamori A."/>
            <person name="Aoki K."/>
            <person name="Shiwa Y."/>
            <person name="Matsutani M."/>
            <person name="Fujita N."/>
            <person name="Sugita T."/>
            <person name="Iwasaki W."/>
            <person name="Tanaka N."/>
            <person name="Takashima M."/>
        </authorList>
    </citation>
    <scope>NUCLEOTIDE SEQUENCE</scope>
    <source>
        <strain evidence="2">HIS016</strain>
    </source>
</reference>
<dbReference type="AlphaFoldDB" id="A0AAD3TZL2"/>
<dbReference type="Proteomes" id="UP001222932">
    <property type="component" value="Unassembled WGS sequence"/>
</dbReference>
<comment type="caution">
    <text evidence="2">The sequence shown here is derived from an EMBL/GenBank/DDBJ whole genome shotgun (WGS) entry which is preliminary data.</text>
</comment>
<evidence type="ECO:0000313" key="2">
    <source>
        <dbReference type="EMBL" id="GMK59476.1"/>
    </source>
</evidence>
<name>A0AAD3TZL2_9TREE</name>
<feature type="region of interest" description="Disordered" evidence="1">
    <location>
        <begin position="384"/>
        <end position="406"/>
    </location>
</feature>
<sequence>MARETRGSAAARGAASHPNQSPDLGSKRKRRTPEASASTDTNGETPDSKRVRTNGEVEPFEEESGSARPGRLLTGEIREAIGVVVSQMASGLPHPINGILTLALPPDFSQKEENTLGWILRQDTLTWEKLVSIIHLFAEHLLLPASYPNPIPSLDRFHLPVPPLPSHFAPMAVYTFCRGLHALLLQVEEQIDGTAVDVKPTERWALMQKTPGHGLGTAGGDWFTSAADLREVEAARKRLNVKNGETLLSNLAAGDKKFGAAQPLVVQATEPLGLGKGKVPSLSESLIRRASLKAQRWKESHAARRRSGFGGVLHEVTPVIQSTGWTPTFGPSYDSTNAQGLGYYSTLDLMHERRRRHLHNEVTAKIIAIDEDDGWYGTLGAVNDKENKPVETDNSDATNGKKMDDANEDTDAVLSANAERIDELQKWQEVRVLRGDSEWVSERERAVADELFASLARLVETSDTPPSAFLPVQTNSEKTGAEKKQSMGLAHKLARRLLANRAPIIRGTLDPRRPQALHDNVTLRLRAQTAAAITAPSPHSINGAPHALPPKSGSATPGFMPPPSSTIREPPPHTMPNNINMPRFYPQARSPYPTPQQQLQKSPHQSHQPLTPQQHHQALPQHQGMQHASMQQHHAMQQAMQAQQAMQMGLQLSGHQMPMVAGGSPAHAHMRMMGMMQQGVPQGMSQGGMQAGMQGMQMPQQFAHGSPQQQMFRPQAGMIHPQQQQMQFRPMSGISSPSPGGMAYPQQRMMAVPGGMRQQYAMPAATGPAPGTPGTSGAMGAMPIQMYQQGYGSPMPGRVGIPGGAVPMMGQMQGIPGQQVIHR</sequence>
<accession>A0AAD3TZL2</accession>
<evidence type="ECO:0000313" key="3">
    <source>
        <dbReference type="Proteomes" id="UP001222932"/>
    </source>
</evidence>